<dbReference type="Pfam" id="PF12158">
    <property type="entry name" value="DUF3592"/>
    <property type="match status" value="1"/>
</dbReference>
<keyword evidence="1" id="KW-0472">Membrane</keyword>
<dbReference type="AlphaFoldDB" id="A0A382M7C9"/>
<keyword evidence="1" id="KW-1133">Transmembrane helix</keyword>
<gene>
    <name evidence="3" type="ORF">METZ01_LOCUS296126</name>
</gene>
<sequence length="207" mass="23656">MYTERTWIDFYLLDRVAGIVETTSKTPSAHWHSERDRHQITVAYSYQVAGNAYKGRRRSFDLRDGFDRLVVGDSIDVYVAAATPAQSRLRPAWKGSDLLSLGYAFMMLIPAMFLAMSFEPARRVLEHISGADGVPWRWGVCALGLFFVLTALSVRSEQVRAVLMMDRAEATLIDRQRDVLSPHVAFTTITYSLHLSRRSSRRYIPHR</sequence>
<evidence type="ECO:0000313" key="3">
    <source>
        <dbReference type="EMBL" id="SVC43272.1"/>
    </source>
</evidence>
<dbReference type="InterPro" id="IPR021994">
    <property type="entry name" value="DUF3592"/>
</dbReference>
<keyword evidence="1" id="KW-0812">Transmembrane</keyword>
<evidence type="ECO:0000259" key="2">
    <source>
        <dbReference type="Pfam" id="PF12158"/>
    </source>
</evidence>
<reference evidence="3" key="1">
    <citation type="submission" date="2018-05" db="EMBL/GenBank/DDBJ databases">
        <authorList>
            <person name="Lanie J.A."/>
            <person name="Ng W.-L."/>
            <person name="Kazmierczak K.M."/>
            <person name="Andrzejewski T.M."/>
            <person name="Davidsen T.M."/>
            <person name="Wayne K.J."/>
            <person name="Tettelin H."/>
            <person name="Glass J.I."/>
            <person name="Rusch D."/>
            <person name="Podicherti R."/>
            <person name="Tsui H.-C.T."/>
            <person name="Winkler M.E."/>
        </authorList>
    </citation>
    <scope>NUCLEOTIDE SEQUENCE</scope>
</reference>
<proteinExistence type="predicted"/>
<organism evidence="3">
    <name type="scientific">marine metagenome</name>
    <dbReference type="NCBI Taxonomy" id="408172"/>
    <lineage>
        <taxon>unclassified sequences</taxon>
        <taxon>metagenomes</taxon>
        <taxon>ecological metagenomes</taxon>
    </lineage>
</organism>
<feature type="transmembrane region" description="Helical" evidence="1">
    <location>
        <begin position="98"/>
        <end position="116"/>
    </location>
</feature>
<feature type="transmembrane region" description="Helical" evidence="1">
    <location>
        <begin position="136"/>
        <end position="154"/>
    </location>
</feature>
<feature type="domain" description="DUF3592" evidence="2">
    <location>
        <begin position="18"/>
        <end position="92"/>
    </location>
</feature>
<evidence type="ECO:0000256" key="1">
    <source>
        <dbReference type="SAM" id="Phobius"/>
    </source>
</evidence>
<dbReference type="EMBL" id="UINC01090920">
    <property type="protein sequence ID" value="SVC43272.1"/>
    <property type="molecule type" value="Genomic_DNA"/>
</dbReference>
<accession>A0A382M7C9</accession>
<protein>
    <recommendedName>
        <fullName evidence="2">DUF3592 domain-containing protein</fullName>
    </recommendedName>
</protein>
<name>A0A382M7C9_9ZZZZ</name>